<dbReference type="InterPro" id="IPR008243">
    <property type="entry name" value="Chorismate_mutase_AroH"/>
</dbReference>
<dbReference type="Proteomes" id="UP001596410">
    <property type="component" value="Unassembled WGS sequence"/>
</dbReference>
<dbReference type="EMBL" id="JBHSZV010000004">
    <property type="protein sequence ID" value="MFC7060450.1"/>
    <property type="molecule type" value="Genomic_DNA"/>
</dbReference>
<dbReference type="InterPro" id="IPR035959">
    <property type="entry name" value="RutC-like_sf"/>
</dbReference>
<dbReference type="Gene3D" id="3.30.1330.40">
    <property type="entry name" value="RutC-like"/>
    <property type="match status" value="1"/>
</dbReference>
<evidence type="ECO:0000313" key="3">
    <source>
        <dbReference type="EMBL" id="MFC7060450.1"/>
    </source>
</evidence>
<protein>
    <recommendedName>
        <fullName evidence="1 2">chorismate mutase</fullName>
        <ecNumber evidence="1 2">5.4.99.5</ecNumber>
    </recommendedName>
</protein>
<evidence type="ECO:0000256" key="1">
    <source>
        <dbReference type="NCBIfam" id="TIGR01796"/>
    </source>
</evidence>
<dbReference type="PROSITE" id="PS51167">
    <property type="entry name" value="CHORISMATE_MUT_1"/>
    <property type="match status" value="1"/>
</dbReference>
<accession>A0ABW2EDQ7</accession>
<dbReference type="PANTHER" id="PTHR21164:SF0">
    <property type="entry name" value="CHORISMATE MUTASE AROH"/>
    <property type="match status" value="1"/>
</dbReference>
<comment type="catalytic activity">
    <reaction evidence="2">
        <text>chorismate = prephenate</text>
        <dbReference type="Rhea" id="RHEA:13897"/>
        <dbReference type="ChEBI" id="CHEBI:29748"/>
        <dbReference type="ChEBI" id="CHEBI:29934"/>
        <dbReference type="EC" id="5.4.99.5"/>
    </reaction>
</comment>
<dbReference type="PIRSF" id="PIRSF005965">
    <property type="entry name" value="Chor_mut_AroH"/>
    <property type="match status" value="1"/>
</dbReference>
<organism evidence="3 4">
    <name type="scientific">Halobacillus seohaensis</name>
    <dbReference type="NCBI Taxonomy" id="447421"/>
    <lineage>
        <taxon>Bacteria</taxon>
        <taxon>Bacillati</taxon>
        <taxon>Bacillota</taxon>
        <taxon>Bacilli</taxon>
        <taxon>Bacillales</taxon>
        <taxon>Bacillaceae</taxon>
        <taxon>Halobacillus</taxon>
    </lineage>
</organism>
<keyword evidence="2 3" id="KW-0413">Isomerase</keyword>
<evidence type="ECO:0000313" key="4">
    <source>
        <dbReference type="Proteomes" id="UP001596410"/>
    </source>
</evidence>
<comment type="caution">
    <text evidence="3">The sequence shown here is derived from an EMBL/GenBank/DDBJ whole genome shotgun (WGS) entry which is preliminary data.</text>
</comment>
<sequence>MIRGIRGATTVETNDSEELVSRSHELIADMVHQNNVKAEDVASVLFTVTEDLNATFPAKSVRKLEGWTYVPVMCMREIPVPDSLGKCVRVMMTVNTSSKQNEIEHIYHQGATVLRPDLKS</sequence>
<keyword evidence="2" id="KW-0057">Aromatic amino acid biosynthesis</keyword>
<gene>
    <name evidence="3" type="primary">aroH</name>
    <name evidence="3" type="ORF">ACFQIC_01015</name>
</gene>
<dbReference type="GO" id="GO:0004106">
    <property type="term" value="F:chorismate mutase activity"/>
    <property type="evidence" value="ECO:0007669"/>
    <property type="project" value="UniProtKB-EC"/>
</dbReference>
<dbReference type="NCBIfam" id="TIGR01796">
    <property type="entry name" value="CM_mono_aroH"/>
    <property type="match status" value="1"/>
</dbReference>
<dbReference type="PANTHER" id="PTHR21164">
    <property type="entry name" value="CHORISMATE MUTASE"/>
    <property type="match status" value="1"/>
</dbReference>
<keyword evidence="4" id="KW-1185">Reference proteome</keyword>
<reference evidence="4" key="1">
    <citation type="journal article" date="2019" name="Int. J. Syst. Evol. Microbiol.">
        <title>The Global Catalogue of Microorganisms (GCM) 10K type strain sequencing project: providing services to taxonomists for standard genome sequencing and annotation.</title>
        <authorList>
            <consortium name="The Broad Institute Genomics Platform"/>
            <consortium name="The Broad Institute Genome Sequencing Center for Infectious Disease"/>
            <person name="Wu L."/>
            <person name="Ma J."/>
        </authorList>
    </citation>
    <scope>NUCLEOTIDE SEQUENCE [LARGE SCALE GENOMIC DNA]</scope>
    <source>
        <strain evidence="4">CGMCC 4.1621</strain>
    </source>
</reference>
<evidence type="ECO:0000256" key="2">
    <source>
        <dbReference type="PROSITE-ProRule" id="PRU00514"/>
    </source>
</evidence>
<keyword evidence="2" id="KW-0028">Amino-acid biosynthesis</keyword>
<dbReference type="RefSeq" id="WP_204706419.1">
    <property type="nucleotide sequence ID" value="NZ_JBHSZV010000004.1"/>
</dbReference>
<dbReference type="EC" id="5.4.99.5" evidence="1 2"/>
<dbReference type="CDD" id="cd02185">
    <property type="entry name" value="AroH"/>
    <property type="match status" value="1"/>
</dbReference>
<dbReference type="SUPFAM" id="SSF55298">
    <property type="entry name" value="YjgF-like"/>
    <property type="match status" value="1"/>
</dbReference>
<name>A0ABW2EDQ7_9BACI</name>
<proteinExistence type="predicted"/>
<dbReference type="Pfam" id="PF07736">
    <property type="entry name" value="CM_1"/>
    <property type="match status" value="1"/>
</dbReference>